<dbReference type="HOGENOM" id="CLU_624062_0_0_1"/>
<dbReference type="AlphaFoldDB" id="W7HYP0"/>
<protein>
    <submittedName>
        <fullName evidence="2">Uncharacterized protein</fullName>
    </submittedName>
</protein>
<organism evidence="2 3">
    <name type="scientific">Drechslerella stenobrocha 248</name>
    <dbReference type="NCBI Taxonomy" id="1043628"/>
    <lineage>
        <taxon>Eukaryota</taxon>
        <taxon>Fungi</taxon>
        <taxon>Dikarya</taxon>
        <taxon>Ascomycota</taxon>
        <taxon>Pezizomycotina</taxon>
        <taxon>Orbiliomycetes</taxon>
        <taxon>Orbiliales</taxon>
        <taxon>Orbiliaceae</taxon>
        <taxon>Drechslerella</taxon>
    </lineage>
</organism>
<dbReference type="Proteomes" id="UP000024837">
    <property type="component" value="Unassembled WGS sequence"/>
</dbReference>
<gene>
    <name evidence="2" type="ORF">DRE_00701</name>
</gene>
<feature type="compositionally biased region" description="Acidic residues" evidence="1">
    <location>
        <begin position="228"/>
        <end position="237"/>
    </location>
</feature>
<evidence type="ECO:0000313" key="3">
    <source>
        <dbReference type="Proteomes" id="UP000024837"/>
    </source>
</evidence>
<reference evidence="2 3" key="1">
    <citation type="submission" date="2013-05" db="EMBL/GenBank/DDBJ databases">
        <title>Drechslerella stenobrocha genome reveals carnivorous origination and mechanical trapping mechanism of predatory fungi.</title>
        <authorList>
            <person name="Liu X."/>
            <person name="Zhang W."/>
            <person name="Liu K."/>
        </authorList>
    </citation>
    <scope>NUCLEOTIDE SEQUENCE [LARGE SCALE GENOMIC DNA]</scope>
    <source>
        <strain evidence="2 3">248</strain>
    </source>
</reference>
<dbReference type="OrthoDB" id="5395183at2759"/>
<sequence length="461" mass="51791">MLEEPSVMAKRPIPAAPQLQPTVPKFASLAGSCCFMSIKIVNSKHIKDRCNCRSFIQQPWLGDQDFSSSWSSVDRYFCSCGHHAQYHPPKKNGANINCHPASECSMDGPPLPQPPPPPQQQQQQQQQEHHEKQEAREEEMYIHIPPRPVTPIPAQEAENNRHIWHLYQKTAKLEQQISQNPTAEGVKTVVGSIVGKLEERVSELEELVEVTELRLEESERRAKSLQEEIDDLADENDDLRQGLSPSIERAGSDELEKLWHEESGRRQDAEKSLREALSALKPISKQNPWRVYVKLVLDPDQKAPATADSHEHARCEVLGCYQHVQVEGSGSRHFQQSLALTFPASLLSNRWVPLIASEGEDGQVELERASDVESFPSLWSVDFLRNTCAVSIDGQDELYIAPQSSALVLEELESPPESPGLTEASTISSTSVLRRSTRKRSITNSNKMDMPVVTKRVRVKS</sequence>
<feature type="region of interest" description="Disordered" evidence="1">
    <location>
        <begin position="228"/>
        <end position="254"/>
    </location>
</feature>
<feature type="compositionally biased region" description="Polar residues" evidence="1">
    <location>
        <begin position="423"/>
        <end position="434"/>
    </location>
</feature>
<proteinExistence type="predicted"/>
<name>W7HYP0_9PEZI</name>
<keyword evidence="3" id="KW-1185">Reference proteome</keyword>
<dbReference type="EMBL" id="KI966427">
    <property type="protein sequence ID" value="EWC45302.1"/>
    <property type="molecule type" value="Genomic_DNA"/>
</dbReference>
<feature type="compositionally biased region" description="Basic and acidic residues" evidence="1">
    <location>
        <begin position="127"/>
        <end position="137"/>
    </location>
</feature>
<evidence type="ECO:0000256" key="1">
    <source>
        <dbReference type="SAM" id="MobiDB-lite"/>
    </source>
</evidence>
<feature type="compositionally biased region" description="Pro residues" evidence="1">
    <location>
        <begin position="109"/>
        <end position="119"/>
    </location>
</feature>
<feature type="region of interest" description="Disordered" evidence="1">
    <location>
        <begin position="101"/>
        <end position="137"/>
    </location>
</feature>
<accession>W7HYP0</accession>
<feature type="region of interest" description="Disordered" evidence="1">
    <location>
        <begin position="414"/>
        <end position="447"/>
    </location>
</feature>
<evidence type="ECO:0000313" key="2">
    <source>
        <dbReference type="EMBL" id="EWC45302.1"/>
    </source>
</evidence>